<reference evidence="3 4" key="1">
    <citation type="submission" date="2024-08" db="EMBL/GenBank/DDBJ databases">
        <title>Clostridium lapicellarii sp. nov., and Clostridium renhuaiense sp. nov., two species isolated from the mud in a fermentation cellar used for producing sauce-flavour Chinese liquors.</title>
        <authorList>
            <person name="Yang F."/>
            <person name="Wang H."/>
            <person name="Chen L.Q."/>
            <person name="Zhou N."/>
            <person name="Lu J.J."/>
            <person name="Pu X.X."/>
            <person name="Wan B."/>
            <person name="Wang L."/>
            <person name="Liu S.J."/>
        </authorList>
    </citation>
    <scope>NUCLEOTIDE SEQUENCE [LARGE SCALE GENOMIC DNA]</scope>
    <source>
        <strain evidence="3 4">MT-5</strain>
    </source>
</reference>
<keyword evidence="2" id="KW-0812">Transmembrane</keyword>
<dbReference type="InterPro" id="IPR047676">
    <property type="entry name" value="FxLYD_dom"/>
</dbReference>
<dbReference type="RefSeq" id="WP_369704868.1">
    <property type="nucleotide sequence ID" value="NZ_JBGEWD010000012.1"/>
</dbReference>
<dbReference type="SUPFAM" id="SSF48452">
    <property type="entry name" value="TPR-like"/>
    <property type="match status" value="1"/>
</dbReference>
<organism evidence="3 4">
    <name type="scientific">Clostridium moutaii</name>
    <dbReference type="NCBI Taxonomy" id="3240932"/>
    <lineage>
        <taxon>Bacteria</taxon>
        <taxon>Bacillati</taxon>
        <taxon>Bacillota</taxon>
        <taxon>Clostridia</taxon>
        <taxon>Eubacteriales</taxon>
        <taxon>Clostridiaceae</taxon>
        <taxon>Clostridium</taxon>
    </lineage>
</organism>
<dbReference type="PROSITE" id="PS50005">
    <property type="entry name" value="TPR"/>
    <property type="match status" value="1"/>
</dbReference>
<dbReference type="EMBL" id="JBGEWD010000012">
    <property type="protein sequence ID" value="MEY8000972.1"/>
    <property type="molecule type" value="Genomic_DNA"/>
</dbReference>
<keyword evidence="2" id="KW-0472">Membrane</keyword>
<protein>
    <submittedName>
        <fullName evidence="3">FxLYD domain-containing protein</fullName>
    </submittedName>
</protein>
<keyword evidence="2" id="KW-1133">Transmembrane helix</keyword>
<dbReference type="Gene3D" id="1.25.40.10">
    <property type="entry name" value="Tetratricopeptide repeat domain"/>
    <property type="match status" value="1"/>
</dbReference>
<keyword evidence="1" id="KW-0802">TPR repeat</keyword>
<feature type="repeat" description="TPR" evidence="1">
    <location>
        <begin position="267"/>
        <end position="300"/>
    </location>
</feature>
<evidence type="ECO:0000256" key="2">
    <source>
        <dbReference type="SAM" id="Phobius"/>
    </source>
</evidence>
<dbReference type="Proteomes" id="UP001564657">
    <property type="component" value="Unassembled WGS sequence"/>
</dbReference>
<dbReference type="InterPro" id="IPR011990">
    <property type="entry name" value="TPR-like_helical_dom_sf"/>
</dbReference>
<name>A0ABV4BSE7_9CLOT</name>
<gene>
    <name evidence="3" type="ORF">AB8U03_12365</name>
</gene>
<keyword evidence="4" id="KW-1185">Reference proteome</keyword>
<dbReference type="NCBIfam" id="NF038353">
    <property type="entry name" value="FxLYD_dom"/>
    <property type="match status" value="1"/>
</dbReference>
<evidence type="ECO:0000256" key="1">
    <source>
        <dbReference type="PROSITE-ProRule" id="PRU00339"/>
    </source>
</evidence>
<feature type="transmembrane region" description="Helical" evidence="2">
    <location>
        <begin position="93"/>
        <end position="113"/>
    </location>
</feature>
<dbReference type="InterPro" id="IPR019734">
    <property type="entry name" value="TPR_rpt"/>
</dbReference>
<evidence type="ECO:0000313" key="4">
    <source>
        <dbReference type="Proteomes" id="UP001564657"/>
    </source>
</evidence>
<proteinExistence type="predicted"/>
<evidence type="ECO:0000313" key="3">
    <source>
        <dbReference type="EMBL" id="MEY8000972.1"/>
    </source>
</evidence>
<comment type="caution">
    <text evidence="3">The sequence shown here is derived from an EMBL/GenBank/DDBJ whole genome shotgun (WGS) entry which is preliminary data.</text>
</comment>
<accession>A0ABV4BSE7</accession>
<sequence>MFCYKCGTRVSSEALFCEKCGTNLKDNTKEENLNDSTIQVHNIRQALKQNIEKDRVNALTLDKPNVNITDSNLNKEDNNKTCCKIPFYKNINVVMPLLSAVITVSLTCTYYFYQVSISKSVEKNRITAENMALQGNISGAYPIIDKALSLRPNNETLKADKKFLQDGEIVNSHINVLDSYIKKKDYNKALNELDETSNLISDKAGAFYSLLNKNIDNKKMGITVLQIKNEMNNKSSIEDLAELLNKISNYNVKEASETAAELRKRISSIAYDTANEYLKKNDFTSALQTLNKGITYNPNDKKLINFKQIIISEKNSFEAAEQTRLQNAMASAAMEDKNNKTNAVEVTSTSTSVNKYGDFVIKGNIKNIATKPISSVQIYYTMYDSNNTELGSDSTYVYPNHLDINDTGQFENTEYGTSKGHHIKITNITWVLPQEDNYENK</sequence>